<keyword evidence="7" id="KW-1185">Reference proteome</keyword>
<organism evidence="6 7">
    <name type="scientific">Sporothrix stenoceras</name>
    <dbReference type="NCBI Taxonomy" id="5173"/>
    <lineage>
        <taxon>Eukaryota</taxon>
        <taxon>Fungi</taxon>
        <taxon>Dikarya</taxon>
        <taxon>Ascomycota</taxon>
        <taxon>Pezizomycotina</taxon>
        <taxon>Sordariomycetes</taxon>
        <taxon>Sordariomycetidae</taxon>
        <taxon>Ophiostomatales</taxon>
        <taxon>Ophiostomataceae</taxon>
        <taxon>Sporothrix</taxon>
    </lineage>
</organism>
<feature type="region of interest" description="Disordered" evidence="1">
    <location>
        <begin position="1"/>
        <end position="70"/>
    </location>
</feature>
<dbReference type="InterPro" id="IPR059066">
    <property type="entry name" value="Ig_Tag1-like_5th"/>
</dbReference>
<dbReference type="InterPro" id="IPR046368">
    <property type="entry name" value="Tag1"/>
</dbReference>
<keyword evidence="2" id="KW-0472">Membrane</keyword>
<evidence type="ECO:0000259" key="3">
    <source>
        <dbReference type="Pfam" id="PF22786"/>
    </source>
</evidence>
<dbReference type="Pfam" id="PF26153">
    <property type="entry name" value="LEA-2L_5"/>
    <property type="match status" value="1"/>
</dbReference>
<evidence type="ECO:0000313" key="7">
    <source>
        <dbReference type="Proteomes" id="UP001583186"/>
    </source>
</evidence>
<dbReference type="Pfam" id="PF26174">
    <property type="entry name" value="LEA-2_1"/>
    <property type="match status" value="1"/>
</dbReference>
<dbReference type="PANTHER" id="PTHR35895">
    <property type="entry name" value="CHROMOSOME 16, WHOLE GENOME SHOTGUN SEQUENCE"/>
    <property type="match status" value="1"/>
</dbReference>
<reference evidence="6 7" key="1">
    <citation type="journal article" date="2024" name="IMA Fungus">
        <title>IMA Genome - F19 : A genome assembly and annotation guide to empower mycologists, including annotated draft genome sequences of Ceratocystis pirilliformis, Diaporthe australafricana, Fusarium ophioides, Paecilomyces lecythidis, and Sporothrix stenoceras.</title>
        <authorList>
            <person name="Aylward J."/>
            <person name="Wilson A.M."/>
            <person name="Visagie C.M."/>
            <person name="Spraker J."/>
            <person name="Barnes I."/>
            <person name="Buitendag C."/>
            <person name="Ceriani C."/>
            <person name="Del Mar Angel L."/>
            <person name="du Plessis D."/>
            <person name="Fuchs T."/>
            <person name="Gasser K."/>
            <person name="Kramer D."/>
            <person name="Li W."/>
            <person name="Munsamy K."/>
            <person name="Piso A."/>
            <person name="Price J.L."/>
            <person name="Sonnekus B."/>
            <person name="Thomas C."/>
            <person name="van der Nest A."/>
            <person name="van Dijk A."/>
            <person name="van Heerden A."/>
            <person name="van Vuuren N."/>
            <person name="Yilmaz N."/>
            <person name="Duong T.A."/>
            <person name="van der Merwe N.A."/>
            <person name="Wingfield M.J."/>
            <person name="Wingfield B.D."/>
        </authorList>
    </citation>
    <scope>NUCLEOTIDE SEQUENCE [LARGE SCALE GENOMIC DNA]</scope>
    <source>
        <strain evidence="6 7">CMW 5346</strain>
    </source>
</reference>
<feature type="domain" description="Tag1-like fourth Ig-like" evidence="4">
    <location>
        <begin position="588"/>
        <end position="657"/>
    </location>
</feature>
<dbReference type="PANTHER" id="PTHR35895:SF3">
    <property type="entry name" value="PRE-RRNA PROCESSING PROTEIN"/>
    <property type="match status" value="1"/>
</dbReference>
<evidence type="ECO:0000256" key="2">
    <source>
        <dbReference type="SAM" id="Phobius"/>
    </source>
</evidence>
<evidence type="ECO:0008006" key="8">
    <source>
        <dbReference type="Google" id="ProtNLM"/>
    </source>
</evidence>
<evidence type="ECO:0000259" key="5">
    <source>
        <dbReference type="Pfam" id="PF26153"/>
    </source>
</evidence>
<dbReference type="Pfam" id="PF22786">
    <property type="entry name" value="Tag1_C"/>
    <property type="match status" value="1"/>
</dbReference>
<feature type="domain" description="Tag1 C-terminal" evidence="3">
    <location>
        <begin position="467"/>
        <end position="581"/>
    </location>
</feature>
<evidence type="ECO:0000313" key="6">
    <source>
        <dbReference type="EMBL" id="KAL1887346.1"/>
    </source>
</evidence>
<dbReference type="InterPro" id="IPR055011">
    <property type="entry name" value="Tag1_C"/>
</dbReference>
<comment type="caution">
    <text evidence="6">The sequence shown here is derived from an EMBL/GenBank/DDBJ whole genome shotgun (WGS) entry which is preliminary data.</text>
</comment>
<feature type="domain" description="Tag1-like fifth Ig-like" evidence="5">
    <location>
        <begin position="696"/>
        <end position="733"/>
    </location>
</feature>
<protein>
    <recommendedName>
        <fullName evidence="8">Pre-rRNA processing protein</fullName>
    </recommendedName>
</protein>
<dbReference type="Pfam" id="PF26150">
    <property type="entry name" value="LEA-2_4"/>
    <property type="match status" value="1"/>
</dbReference>
<name>A0ABR3YG97_9PEZI</name>
<dbReference type="InterPro" id="IPR059065">
    <property type="entry name" value="Ig_Tag1-like_4th"/>
</dbReference>
<evidence type="ECO:0000256" key="1">
    <source>
        <dbReference type="SAM" id="MobiDB-lite"/>
    </source>
</evidence>
<evidence type="ECO:0000259" key="4">
    <source>
        <dbReference type="Pfam" id="PF26150"/>
    </source>
</evidence>
<sequence length="739" mass="79189">MAGHDDDQSPLLGSEPERDAATTSAAETTPLLAGDSSSAQLRYDGSSVDDDAASHHTRVSGSDGASIRSTKKSGRRWPSIVAILILGLASVSIIVLAYFVPAAVEEYAKRGVVIEPTNLSLESITTDGVRARIQANFRLDGSRVKNDQVRRIGQTATWIIRKLGTEQTTLSVYLPDLSNVLLGSAQIPPLVIDLVDGHTTAIDFVADLVPGDAEGIRSIANQWLEGRLGSVRLRGKADIALKTGLIPLGTHTVSESLVFEANQLPDLPKYDIDRIIFQEIDIPGKSDRAMGAELSISAYNNFPVQVDIPPLAFEIFVPNCNALDPVIQVADAITAPVALRPKSTVHVDVNGTVQELPDSLTALCPGSKSSPLDLFLKQYLNGDDAVVYVRGKKQSLDGTPDWISDILSSITVPVPFPGRTFDNLIKEFSLTDVKFTLPDPLADPDEPESNPTVSGTILVTAALPSQMNFAINVTSVRANADVFYHGDKLGELNLDKWQAANSTMTKATPDHGTTLEIQSRIDNAPLNVTDGDVLTEVIQKLLFGGDHVNLKIKALVDIRVDTILGQLELKDVPAEGKVPVKRPNRVWNIRLIGTASAENLNVVAGNNTNLVVGATWDPSLGGETGLEIGRNLLSEFVSGFNVSLTVRAYRGSIPLQPILGDALSKFNFTLQAPRLALPGSGDDDDTGDNDGKEGTAKHSFIRDATFHVFSSTASFILASPLVKNTLYIEDAKAARGMVP</sequence>
<gene>
    <name evidence="6" type="ORF">Sste5346_010285</name>
</gene>
<proteinExistence type="predicted"/>
<feature type="transmembrane region" description="Helical" evidence="2">
    <location>
        <begin position="77"/>
        <end position="100"/>
    </location>
</feature>
<dbReference type="Proteomes" id="UP001583186">
    <property type="component" value="Unassembled WGS sequence"/>
</dbReference>
<keyword evidence="2" id="KW-1133">Transmembrane helix</keyword>
<accession>A0ABR3YG97</accession>
<keyword evidence="2" id="KW-0812">Transmembrane</keyword>
<dbReference type="EMBL" id="JAWCUI010000126">
    <property type="protein sequence ID" value="KAL1887346.1"/>
    <property type="molecule type" value="Genomic_DNA"/>
</dbReference>